<dbReference type="InterPro" id="IPR025977">
    <property type="entry name" value="Cnd3_C"/>
</dbReference>
<feature type="domain" description="Nuclear condensin complex subunit 3 C-terminal" evidence="9">
    <location>
        <begin position="713"/>
        <end position="994"/>
    </location>
</feature>
<evidence type="ECO:0000256" key="6">
    <source>
        <dbReference type="ARBA" id="ARBA00023067"/>
    </source>
</evidence>
<keyword evidence="7" id="KW-0131">Cell cycle</keyword>
<dbReference type="InterPro" id="IPR016024">
    <property type="entry name" value="ARM-type_fold"/>
</dbReference>
<feature type="compositionally biased region" description="Acidic residues" evidence="8">
    <location>
        <begin position="1116"/>
        <end position="1133"/>
    </location>
</feature>
<evidence type="ECO:0000256" key="4">
    <source>
        <dbReference type="ARBA" id="ARBA00022618"/>
    </source>
</evidence>
<evidence type="ECO:0000313" key="11">
    <source>
        <dbReference type="Proteomes" id="UP001530377"/>
    </source>
</evidence>
<comment type="caution">
    <text evidence="10">The sequence shown here is derived from an EMBL/GenBank/DDBJ whole genome shotgun (WGS) entry which is preliminary data.</text>
</comment>
<dbReference type="PANTHER" id="PTHR14418:SF5">
    <property type="entry name" value="CONDENSIN COMPLEX SUBUNIT 3"/>
    <property type="match status" value="1"/>
</dbReference>
<feature type="compositionally biased region" description="Basic and acidic residues" evidence="8">
    <location>
        <begin position="1144"/>
        <end position="1159"/>
    </location>
</feature>
<protein>
    <recommendedName>
        <fullName evidence="9">Nuclear condensin complex subunit 3 C-terminal domain-containing protein</fullName>
    </recommendedName>
</protein>
<keyword evidence="3" id="KW-0158">Chromosome</keyword>
<evidence type="ECO:0000256" key="8">
    <source>
        <dbReference type="SAM" id="MobiDB-lite"/>
    </source>
</evidence>
<gene>
    <name evidence="10" type="ORF">ACHAXA_006516</name>
</gene>
<feature type="region of interest" description="Disordered" evidence="8">
    <location>
        <begin position="1116"/>
        <end position="1188"/>
    </location>
</feature>
<dbReference type="GO" id="GO:0030261">
    <property type="term" value="P:chromosome condensation"/>
    <property type="evidence" value="ECO:0007669"/>
    <property type="project" value="UniProtKB-KW"/>
</dbReference>
<organism evidence="10 11">
    <name type="scientific">Cyclostephanos tholiformis</name>
    <dbReference type="NCBI Taxonomy" id="382380"/>
    <lineage>
        <taxon>Eukaryota</taxon>
        <taxon>Sar</taxon>
        <taxon>Stramenopiles</taxon>
        <taxon>Ochrophyta</taxon>
        <taxon>Bacillariophyta</taxon>
        <taxon>Coscinodiscophyceae</taxon>
        <taxon>Thalassiosirophycidae</taxon>
        <taxon>Stephanodiscales</taxon>
        <taxon>Stephanodiscaceae</taxon>
        <taxon>Cyclostephanos</taxon>
    </lineage>
</organism>
<accession>A0ABD3R5G9</accession>
<name>A0ABD3R5G9_9STRA</name>
<feature type="region of interest" description="Disordered" evidence="8">
    <location>
        <begin position="1"/>
        <end position="22"/>
    </location>
</feature>
<dbReference type="InterPro" id="IPR011989">
    <property type="entry name" value="ARM-like"/>
</dbReference>
<reference evidence="10 11" key="1">
    <citation type="submission" date="2024-10" db="EMBL/GenBank/DDBJ databases">
        <title>Updated reference genomes for cyclostephanoid diatoms.</title>
        <authorList>
            <person name="Roberts W.R."/>
            <person name="Alverson A.J."/>
        </authorList>
    </citation>
    <scope>NUCLEOTIDE SEQUENCE [LARGE SCALE GENOMIC DNA]</scope>
    <source>
        <strain evidence="10 11">AJA228-03</strain>
    </source>
</reference>
<dbReference type="Pfam" id="PF12719">
    <property type="entry name" value="Cnd3"/>
    <property type="match status" value="1"/>
</dbReference>
<keyword evidence="5" id="KW-0498">Mitosis</keyword>
<dbReference type="SUPFAM" id="SSF48371">
    <property type="entry name" value="ARM repeat"/>
    <property type="match status" value="1"/>
</dbReference>
<dbReference type="PANTHER" id="PTHR14418">
    <property type="entry name" value="CONDENSIN COMPLEX SUBUNIT 3-RELATED"/>
    <property type="match status" value="1"/>
</dbReference>
<evidence type="ECO:0000259" key="9">
    <source>
        <dbReference type="Pfam" id="PF12719"/>
    </source>
</evidence>
<dbReference type="GO" id="GO:0051301">
    <property type="term" value="P:cell division"/>
    <property type="evidence" value="ECO:0007669"/>
    <property type="project" value="UniProtKB-KW"/>
</dbReference>
<evidence type="ECO:0000256" key="1">
    <source>
        <dbReference type="ARBA" id="ARBA00004286"/>
    </source>
</evidence>
<dbReference type="AlphaFoldDB" id="A0ABD3R5G9"/>
<feature type="compositionally biased region" description="Polar residues" evidence="8">
    <location>
        <begin position="134"/>
        <end position="147"/>
    </location>
</feature>
<feature type="compositionally biased region" description="Polar residues" evidence="8">
    <location>
        <begin position="1160"/>
        <end position="1171"/>
    </location>
</feature>
<feature type="compositionally biased region" description="Low complexity" evidence="8">
    <location>
        <begin position="1"/>
        <end position="16"/>
    </location>
</feature>
<keyword evidence="6" id="KW-0226">DNA condensation</keyword>
<keyword evidence="11" id="KW-1185">Reference proteome</keyword>
<sequence length="1188" mass="127928">MPAARSMSSSPYSSKKAMAKKKDDIVAEGMGVREEGKELDAAAFDEADAVVRGRIATTTIADVVRSHFDARQREVGHATPASAAACALRRDLLSFRADVGADASDGGDPLVVAGEVANAIVSCLDSAMSTILRSSPSTKGRTNNNRQRGGEREGCYDEAITSFWEMATAFACQHDDGGGAVPLAVIDRASGYASLSEYDVGRVEACRLLGMMIRGILSSSSPSSSSDYSASASILKKGGGKKTRTKGVGVGVGATSSKAAAPWEVKSLLLATKALSHRVTDKIARVRNAAIVACGPLLTLLAPMSSSSSSPNYLARRKFLGESPTSSSSSSTTTTTTAVVGGLVESIDSLVTTILWLSRNDPSAVNRAAVIGVLPPLASATVVLTGKEGEDDGVEGSASVAVMHTVIERIRDVDVKVREAAIDSLRTNVNDYETELSGDMRVDILRTGLTKRCPATYAKTVELLCTSWLKSTKFDPILLLENLNPVINEKVCEEVARVLLRVASTIDIDGSVDRGVELVRMHFGGPELRSLVQMVLKRRGIVDIDESAVELSPAMALFLRVKCEMSSSPETVTDIIADVPTLCGLLNSHIDELIAFHNDDGAYDMMEDDEAAAFEDGRNFVCLQLMHMARSSELHREEGSRRHFVSIMRRILARLATPDDLVEACVKAMASAHDKESQFLQTISEILADVEDDDTFQSRGMDPRAIVIVRQMRIIAILSIVLESVSGNVTSHPILDTFFQHLSPAITSKNAVVREYGVICLSKFCLLSGEDKVMGEFRPLLFTIAGSVEERVEVRAQAALALCDLALIHEGILLETVSSDTMPSFKDMILGMLGHSKPGIVIIAAEIAAKLLLAGRLNDPTLIAWLILVYFDSSLTRTVGTDLEYDDIDDGGAEEASKKVGSPVRLQQLLSIFFPTYSMSSLDANDDMMASVRPLLSIVNRKLSGLKQVDVKATTFPVAKMIEYICYNVDLADKKKSDEAKNDLLGTKNTGEEATVNNDCGEQTMKNTKMCVPVEKSKTASHVEVDEEVVIEASSILLASIDIAEFLSEECDSAPTFFIRSLAKILASARIDVNAEDKELLRRLKSCVGEAEYANDDGPTVKSIKKLADLLVDVDDEDASSDDETAPFEEVEETESRSYVSVESEVKGESSGGIEKENSRLSVGSSKTANQRRTSSSSLRVRLADVNN</sequence>
<feature type="region of interest" description="Disordered" evidence="8">
    <location>
        <begin position="134"/>
        <end position="153"/>
    </location>
</feature>
<evidence type="ECO:0000256" key="2">
    <source>
        <dbReference type="ARBA" id="ARBA00006533"/>
    </source>
</evidence>
<dbReference type="EMBL" id="JALLPB020000527">
    <property type="protein sequence ID" value="KAL3808240.1"/>
    <property type="molecule type" value="Genomic_DNA"/>
</dbReference>
<evidence type="ECO:0000256" key="7">
    <source>
        <dbReference type="ARBA" id="ARBA00023306"/>
    </source>
</evidence>
<evidence type="ECO:0000256" key="3">
    <source>
        <dbReference type="ARBA" id="ARBA00022454"/>
    </source>
</evidence>
<dbReference type="Proteomes" id="UP001530377">
    <property type="component" value="Unassembled WGS sequence"/>
</dbReference>
<proteinExistence type="inferred from homology"/>
<dbReference type="InterPro" id="IPR027165">
    <property type="entry name" value="CND3"/>
</dbReference>
<keyword evidence="4" id="KW-0132">Cell division</keyword>
<comment type="subcellular location">
    <subcellularLocation>
        <location evidence="1">Chromosome</location>
    </subcellularLocation>
</comment>
<evidence type="ECO:0000256" key="5">
    <source>
        <dbReference type="ARBA" id="ARBA00022776"/>
    </source>
</evidence>
<dbReference type="GO" id="GO:0005694">
    <property type="term" value="C:chromosome"/>
    <property type="evidence" value="ECO:0007669"/>
    <property type="project" value="UniProtKB-SubCell"/>
</dbReference>
<comment type="similarity">
    <text evidence="2">Belongs to the CND3 (condensin subunit 3) family.</text>
</comment>
<dbReference type="Gene3D" id="1.25.10.10">
    <property type="entry name" value="Leucine-rich Repeat Variant"/>
    <property type="match status" value="1"/>
</dbReference>
<evidence type="ECO:0000313" key="10">
    <source>
        <dbReference type="EMBL" id="KAL3808240.1"/>
    </source>
</evidence>
<feature type="compositionally biased region" description="Low complexity" evidence="8">
    <location>
        <begin position="1172"/>
        <end position="1181"/>
    </location>
</feature>